<dbReference type="EMBL" id="KB446543">
    <property type="protein sequence ID" value="EME40869.1"/>
    <property type="molecule type" value="Genomic_DNA"/>
</dbReference>
<dbReference type="AlphaFoldDB" id="N1PFI7"/>
<accession>N1PFI7</accession>
<dbReference type="InterPro" id="IPR056632">
    <property type="entry name" value="DUF7730"/>
</dbReference>
<evidence type="ECO:0000259" key="1">
    <source>
        <dbReference type="Pfam" id="PF24864"/>
    </source>
</evidence>
<feature type="domain" description="DUF7730" evidence="1">
    <location>
        <begin position="6"/>
        <end position="112"/>
    </location>
</feature>
<proteinExistence type="predicted"/>
<dbReference type="OMA" id="IMADSAW"/>
<dbReference type="PANTHER" id="PTHR42085">
    <property type="entry name" value="F-BOX DOMAIN-CONTAINING PROTEIN"/>
    <property type="match status" value="1"/>
</dbReference>
<keyword evidence="3" id="KW-1185">Reference proteome</keyword>
<dbReference type="PANTHER" id="PTHR42085:SF8">
    <property type="entry name" value="F-BOX DOMAIN-CONTAINING PROTEIN"/>
    <property type="match status" value="1"/>
</dbReference>
<dbReference type="Proteomes" id="UP000016933">
    <property type="component" value="Unassembled WGS sequence"/>
</dbReference>
<dbReference type="OrthoDB" id="5272396at2759"/>
<reference evidence="3" key="1">
    <citation type="journal article" date="2012" name="PLoS Genet.">
        <title>The genomes of the fungal plant pathogens Cladosporium fulvum and Dothistroma septosporum reveal adaptation to different hosts and lifestyles but also signatures of common ancestry.</title>
        <authorList>
            <person name="de Wit P.J.G.M."/>
            <person name="van der Burgt A."/>
            <person name="Oekmen B."/>
            <person name="Stergiopoulos I."/>
            <person name="Abd-Elsalam K.A."/>
            <person name="Aerts A.L."/>
            <person name="Bahkali A.H."/>
            <person name="Beenen H.G."/>
            <person name="Chettri P."/>
            <person name="Cox M.P."/>
            <person name="Datema E."/>
            <person name="de Vries R.P."/>
            <person name="Dhillon B."/>
            <person name="Ganley A.R."/>
            <person name="Griffiths S.A."/>
            <person name="Guo Y."/>
            <person name="Hamelin R.C."/>
            <person name="Henrissat B."/>
            <person name="Kabir M.S."/>
            <person name="Jashni M.K."/>
            <person name="Kema G."/>
            <person name="Klaubauf S."/>
            <person name="Lapidus A."/>
            <person name="Levasseur A."/>
            <person name="Lindquist E."/>
            <person name="Mehrabi R."/>
            <person name="Ohm R.A."/>
            <person name="Owen T.J."/>
            <person name="Salamov A."/>
            <person name="Schwelm A."/>
            <person name="Schijlen E."/>
            <person name="Sun H."/>
            <person name="van den Burg H.A."/>
            <person name="van Ham R.C.H.J."/>
            <person name="Zhang S."/>
            <person name="Goodwin S.B."/>
            <person name="Grigoriev I.V."/>
            <person name="Collemare J."/>
            <person name="Bradshaw R.E."/>
        </authorList>
    </citation>
    <scope>NUCLEOTIDE SEQUENCE [LARGE SCALE GENOMIC DNA]</scope>
    <source>
        <strain evidence="3">NZE10 / CBS 128990</strain>
    </source>
</reference>
<organism evidence="2 3">
    <name type="scientific">Dothistroma septosporum (strain NZE10 / CBS 128990)</name>
    <name type="common">Red band needle blight fungus</name>
    <name type="synonym">Mycosphaerella pini</name>
    <dbReference type="NCBI Taxonomy" id="675120"/>
    <lineage>
        <taxon>Eukaryota</taxon>
        <taxon>Fungi</taxon>
        <taxon>Dikarya</taxon>
        <taxon>Ascomycota</taxon>
        <taxon>Pezizomycotina</taxon>
        <taxon>Dothideomycetes</taxon>
        <taxon>Dothideomycetidae</taxon>
        <taxon>Mycosphaerellales</taxon>
        <taxon>Mycosphaerellaceae</taxon>
        <taxon>Dothistroma</taxon>
    </lineage>
</organism>
<reference evidence="2 3" key="2">
    <citation type="journal article" date="2012" name="PLoS Pathog.">
        <title>Diverse lifestyles and strategies of plant pathogenesis encoded in the genomes of eighteen Dothideomycetes fungi.</title>
        <authorList>
            <person name="Ohm R.A."/>
            <person name="Feau N."/>
            <person name="Henrissat B."/>
            <person name="Schoch C.L."/>
            <person name="Horwitz B.A."/>
            <person name="Barry K.W."/>
            <person name="Condon B.J."/>
            <person name="Copeland A.C."/>
            <person name="Dhillon B."/>
            <person name="Glaser F."/>
            <person name="Hesse C.N."/>
            <person name="Kosti I."/>
            <person name="LaButti K."/>
            <person name="Lindquist E.A."/>
            <person name="Lucas S."/>
            <person name="Salamov A.A."/>
            <person name="Bradshaw R.E."/>
            <person name="Ciuffetti L."/>
            <person name="Hamelin R.C."/>
            <person name="Kema G.H.J."/>
            <person name="Lawrence C."/>
            <person name="Scott J.A."/>
            <person name="Spatafora J.W."/>
            <person name="Turgeon B.G."/>
            <person name="de Wit P.J.G.M."/>
            <person name="Zhong S."/>
            <person name="Goodwin S.B."/>
            <person name="Grigoriev I.V."/>
        </authorList>
    </citation>
    <scope>NUCLEOTIDE SEQUENCE [LARGE SCALE GENOMIC DNA]</scope>
    <source>
        <strain evidence="3">NZE10 / CBS 128990</strain>
    </source>
</reference>
<sequence length="341" mass="40411">MNAALPLFRLPQELRDQIYSYRFDKDESYTQSHRYDWRWKRETLAPPPQLTGALRLWVENGDLVTQRTWHNRRLAEPVHDRAAVLRTCRRVYEDTSEYLYGKTMFIIFNSQKYERRFQDREGASHWDEEEKRVAELVSEDARKYFPYSKFPYRPGAEFWRFGEIPPTLWTPARCELLGTLASCTFLQRIQHLRVSIWARKPEDLGKMIAMLQKLCVVLPETTRTAELRLQFTEPRQRSIRPAVDDEEFQQLMAAVARFKALNPTTAKVSIWVASPWWTAAFRMRRMLALRDSSGDICPKPEHPSYDEQCERWNIPYCDSDACERCSTWRKATCYTVSAKTK</sequence>
<gene>
    <name evidence="2" type="ORF">DOTSEDRAFT_37611</name>
</gene>
<name>N1PFI7_DOTSN</name>
<evidence type="ECO:0000313" key="2">
    <source>
        <dbReference type="EMBL" id="EME40869.1"/>
    </source>
</evidence>
<evidence type="ECO:0000313" key="3">
    <source>
        <dbReference type="Proteomes" id="UP000016933"/>
    </source>
</evidence>
<dbReference type="InterPro" id="IPR038883">
    <property type="entry name" value="AN11006-like"/>
</dbReference>
<protein>
    <recommendedName>
        <fullName evidence="1">DUF7730 domain-containing protein</fullName>
    </recommendedName>
</protein>
<dbReference type="Pfam" id="PF24864">
    <property type="entry name" value="DUF7730"/>
    <property type="match status" value="1"/>
</dbReference>
<dbReference type="HOGENOM" id="CLU_813871_0_0_1"/>